<reference evidence="1" key="1">
    <citation type="submission" date="2021-01" db="EMBL/GenBank/DDBJ databases">
        <title>Whole genome shotgun sequence of Planosporangium mesophilum NBRC 109066.</title>
        <authorList>
            <person name="Komaki H."/>
            <person name="Tamura T."/>
        </authorList>
    </citation>
    <scope>NUCLEOTIDE SEQUENCE</scope>
    <source>
        <strain evidence="1">NBRC 109066</strain>
    </source>
</reference>
<organism evidence="1 2">
    <name type="scientific">Planosporangium mesophilum</name>
    <dbReference type="NCBI Taxonomy" id="689768"/>
    <lineage>
        <taxon>Bacteria</taxon>
        <taxon>Bacillati</taxon>
        <taxon>Actinomycetota</taxon>
        <taxon>Actinomycetes</taxon>
        <taxon>Micromonosporales</taxon>
        <taxon>Micromonosporaceae</taxon>
        <taxon>Planosporangium</taxon>
    </lineage>
</organism>
<dbReference type="GO" id="GO:0016791">
    <property type="term" value="F:phosphatase activity"/>
    <property type="evidence" value="ECO:0007669"/>
    <property type="project" value="TreeGrafter"/>
</dbReference>
<dbReference type="InterPro" id="IPR023214">
    <property type="entry name" value="HAD_sf"/>
</dbReference>
<dbReference type="Pfam" id="PF08282">
    <property type="entry name" value="Hydrolase_3"/>
    <property type="match status" value="1"/>
</dbReference>
<evidence type="ECO:0000313" key="1">
    <source>
        <dbReference type="EMBL" id="GII24899.1"/>
    </source>
</evidence>
<keyword evidence="2" id="KW-1185">Reference proteome</keyword>
<comment type="caution">
    <text evidence="1">The sequence shown here is derived from an EMBL/GenBank/DDBJ whole genome shotgun (WGS) entry which is preliminary data.</text>
</comment>
<dbReference type="InterPro" id="IPR036412">
    <property type="entry name" value="HAD-like_sf"/>
</dbReference>
<dbReference type="SUPFAM" id="SSF56784">
    <property type="entry name" value="HAD-like"/>
    <property type="match status" value="1"/>
</dbReference>
<gene>
    <name evidence="1" type="ORF">Pme01_44960</name>
</gene>
<dbReference type="PANTHER" id="PTHR10000:SF8">
    <property type="entry name" value="HAD SUPERFAMILY HYDROLASE-LIKE, TYPE 3"/>
    <property type="match status" value="1"/>
</dbReference>
<sequence>MTEQKPRPGLPKLIATDLDGTLVRSDDTVGPYTHEVLARVKAAGIPIVGATGRGPRLIELVRADIPAADFLVMGGGSRVVDLTDPDTPLVLRDERLDGEALADLLATLEHEVGPLSVMVEAGDESGAPLWGDVHPAWRYPEVVEARVRADALTGRVIKGFAYHDSYDADELLALARRLIDPSVATVTQAGLGYIEICPPGVDKASGLAVVAQTLGVDPDDVLVFGDMPNDLPMFAWAGFARVAVANAHVDVLAAADQVTLSNDADGVAVYLDAILAPMTATTLTPTTMTATPMTAC</sequence>
<dbReference type="AlphaFoldDB" id="A0A8J3THP9"/>
<dbReference type="Gene3D" id="3.40.50.1000">
    <property type="entry name" value="HAD superfamily/HAD-like"/>
    <property type="match status" value="1"/>
</dbReference>
<dbReference type="GO" id="GO:0000287">
    <property type="term" value="F:magnesium ion binding"/>
    <property type="evidence" value="ECO:0007669"/>
    <property type="project" value="TreeGrafter"/>
</dbReference>
<dbReference type="RefSeq" id="WP_168113779.1">
    <property type="nucleotide sequence ID" value="NZ_BOON01000043.1"/>
</dbReference>
<dbReference type="Gene3D" id="3.30.1240.10">
    <property type="match status" value="1"/>
</dbReference>
<dbReference type="Proteomes" id="UP000599074">
    <property type="component" value="Unassembled WGS sequence"/>
</dbReference>
<accession>A0A8J3THP9</accession>
<dbReference type="PANTHER" id="PTHR10000">
    <property type="entry name" value="PHOSPHOSERINE PHOSPHATASE"/>
    <property type="match status" value="1"/>
</dbReference>
<dbReference type="EMBL" id="BOON01000043">
    <property type="protein sequence ID" value="GII24899.1"/>
    <property type="molecule type" value="Genomic_DNA"/>
</dbReference>
<proteinExistence type="predicted"/>
<dbReference type="GO" id="GO:0005829">
    <property type="term" value="C:cytosol"/>
    <property type="evidence" value="ECO:0007669"/>
    <property type="project" value="TreeGrafter"/>
</dbReference>
<protein>
    <submittedName>
        <fullName evidence="1">Hydrolase</fullName>
    </submittedName>
</protein>
<keyword evidence="1" id="KW-0378">Hydrolase</keyword>
<evidence type="ECO:0000313" key="2">
    <source>
        <dbReference type="Proteomes" id="UP000599074"/>
    </source>
</evidence>
<name>A0A8J3THP9_9ACTN</name>